<evidence type="ECO:0000313" key="2">
    <source>
        <dbReference type="Proteomes" id="UP000320055"/>
    </source>
</evidence>
<organism evidence="1 2">
    <name type="scientific">Hyella patelloides LEGE 07179</name>
    <dbReference type="NCBI Taxonomy" id="945734"/>
    <lineage>
        <taxon>Bacteria</taxon>
        <taxon>Bacillati</taxon>
        <taxon>Cyanobacteriota</taxon>
        <taxon>Cyanophyceae</taxon>
        <taxon>Pleurocapsales</taxon>
        <taxon>Hyellaceae</taxon>
        <taxon>Hyella</taxon>
    </lineage>
</organism>
<name>A0A563W2F5_9CYAN</name>
<dbReference type="Proteomes" id="UP000320055">
    <property type="component" value="Unassembled WGS sequence"/>
</dbReference>
<accession>A0A563W2F5</accession>
<keyword evidence="2" id="KW-1185">Reference proteome</keyword>
<evidence type="ECO:0000313" key="1">
    <source>
        <dbReference type="EMBL" id="VEP17889.1"/>
    </source>
</evidence>
<gene>
    <name evidence="1" type="ORF">H1P_6530003</name>
</gene>
<proteinExistence type="predicted"/>
<reference evidence="1 2" key="1">
    <citation type="submission" date="2019-01" db="EMBL/GenBank/DDBJ databases">
        <authorList>
            <person name="Brito A."/>
        </authorList>
    </citation>
    <scope>NUCLEOTIDE SEQUENCE [LARGE SCALE GENOMIC DNA]</scope>
    <source>
        <strain evidence="1">1</strain>
    </source>
</reference>
<sequence length="43" mass="4881">MTRVLILVCDGTFLKFLIIKLQVIIIVDKSFKGLIIVASKENF</sequence>
<protein>
    <submittedName>
        <fullName evidence="1">Uncharacterized protein</fullName>
    </submittedName>
</protein>
<dbReference type="AlphaFoldDB" id="A0A563W2F5"/>
<dbReference type="EMBL" id="CAACVJ010000616">
    <property type="protein sequence ID" value="VEP17889.1"/>
    <property type="molecule type" value="Genomic_DNA"/>
</dbReference>